<dbReference type="EMBL" id="JAEPQZ010000001">
    <property type="protein sequence ID" value="KAG2186395.1"/>
    <property type="molecule type" value="Genomic_DNA"/>
</dbReference>
<dbReference type="Proteomes" id="UP000654370">
    <property type="component" value="Unassembled WGS sequence"/>
</dbReference>
<dbReference type="PANTHER" id="PTHR24346:SF51">
    <property type="entry name" value="PAS DOMAIN-CONTAINING SERINE_THREONINE-PROTEIN KINASE"/>
    <property type="match status" value="1"/>
</dbReference>
<accession>A0A8H7UKE3</accession>
<keyword evidence="5" id="KW-1185">Reference proteome</keyword>
<sequence>MYKPPQGVDPTNIIASTPPISATPPLNMRKYSALNLGSPQSIDDFVILHSLGQGAYGHVDLAYNKNTPNKASNTSYFETILKYVIKEKILADCWMNDKYLGLVPIEIHVLHTLRRIPHDNICTMTDFFEDSNNYYIEMDLHGEGMDLFDYIELNEKMTAKEIRHIFRQIVQAVAHLHKHGIVHRDIKDENVIVDNTGHVQLIDFGSAAYLKPDQKFDTFAGTLDYCAPEVLRGNTYTGPPQDIWSLGILLYTLIYKENPFYNIDEIMSRDLRIPWSLDEESIDLIKCMLDRNVDTRLTIDQVVHHKWLQQ</sequence>
<keyword evidence="1" id="KW-0547">Nucleotide-binding</keyword>
<comment type="caution">
    <text evidence="4">The sequence shown here is derived from an EMBL/GenBank/DDBJ whole genome shotgun (WGS) entry which is preliminary data.</text>
</comment>
<evidence type="ECO:0000259" key="3">
    <source>
        <dbReference type="PROSITE" id="PS50011"/>
    </source>
</evidence>
<dbReference type="AlphaFoldDB" id="A0A8H7UKE3"/>
<name>A0A8H7UKE3_MORIS</name>
<dbReference type="GO" id="GO:0035556">
    <property type="term" value="P:intracellular signal transduction"/>
    <property type="evidence" value="ECO:0007669"/>
    <property type="project" value="TreeGrafter"/>
</dbReference>
<evidence type="ECO:0000313" key="4">
    <source>
        <dbReference type="EMBL" id="KAG2186395.1"/>
    </source>
</evidence>
<reference evidence="4" key="1">
    <citation type="submission" date="2020-12" db="EMBL/GenBank/DDBJ databases">
        <title>Metabolic potential, ecology and presence of endohyphal bacteria is reflected in genomic diversity of Mucoromycotina.</title>
        <authorList>
            <person name="Muszewska A."/>
            <person name="Okrasinska A."/>
            <person name="Steczkiewicz K."/>
            <person name="Drgas O."/>
            <person name="Orlowska M."/>
            <person name="Perlinska-Lenart U."/>
            <person name="Aleksandrzak-Piekarczyk T."/>
            <person name="Szatraj K."/>
            <person name="Zielenkiewicz U."/>
            <person name="Pilsyk S."/>
            <person name="Malc E."/>
            <person name="Mieczkowski P."/>
            <person name="Kruszewska J.S."/>
            <person name="Biernat P."/>
            <person name="Pawlowska J."/>
        </authorList>
    </citation>
    <scope>NUCLEOTIDE SEQUENCE</scope>
    <source>
        <strain evidence="4">WA0000067209</strain>
    </source>
</reference>
<dbReference type="GO" id="GO:0004674">
    <property type="term" value="F:protein serine/threonine kinase activity"/>
    <property type="evidence" value="ECO:0007669"/>
    <property type="project" value="TreeGrafter"/>
</dbReference>
<dbReference type="SMART" id="SM00220">
    <property type="entry name" value="S_TKc"/>
    <property type="match status" value="1"/>
</dbReference>
<proteinExistence type="predicted"/>
<evidence type="ECO:0000256" key="2">
    <source>
        <dbReference type="ARBA" id="ARBA00022840"/>
    </source>
</evidence>
<gene>
    <name evidence="4" type="ORF">INT43_002833</name>
</gene>
<dbReference type="SUPFAM" id="SSF56112">
    <property type="entry name" value="Protein kinase-like (PK-like)"/>
    <property type="match status" value="1"/>
</dbReference>
<keyword evidence="2" id="KW-0067">ATP-binding</keyword>
<dbReference type="GO" id="GO:0005634">
    <property type="term" value="C:nucleus"/>
    <property type="evidence" value="ECO:0007669"/>
    <property type="project" value="TreeGrafter"/>
</dbReference>
<dbReference type="PROSITE" id="PS50011">
    <property type="entry name" value="PROTEIN_KINASE_DOM"/>
    <property type="match status" value="1"/>
</dbReference>
<dbReference type="InterPro" id="IPR008271">
    <property type="entry name" value="Ser/Thr_kinase_AS"/>
</dbReference>
<dbReference type="Pfam" id="PF00069">
    <property type="entry name" value="Pkinase"/>
    <property type="match status" value="1"/>
</dbReference>
<dbReference type="GO" id="GO:0005829">
    <property type="term" value="C:cytosol"/>
    <property type="evidence" value="ECO:0007669"/>
    <property type="project" value="TreeGrafter"/>
</dbReference>
<dbReference type="Gene3D" id="3.30.200.20">
    <property type="entry name" value="Phosphorylase Kinase, domain 1"/>
    <property type="match status" value="1"/>
</dbReference>
<dbReference type="GO" id="GO:0045719">
    <property type="term" value="P:negative regulation of glycogen biosynthetic process"/>
    <property type="evidence" value="ECO:0007669"/>
    <property type="project" value="TreeGrafter"/>
</dbReference>
<evidence type="ECO:0000313" key="5">
    <source>
        <dbReference type="Proteomes" id="UP000654370"/>
    </source>
</evidence>
<dbReference type="InterPro" id="IPR000719">
    <property type="entry name" value="Prot_kinase_dom"/>
</dbReference>
<dbReference type="PANTHER" id="PTHR24346">
    <property type="entry name" value="MAP/MICROTUBULE AFFINITY-REGULATING KINASE"/>
    <property type="match status" value="1"/>
</dbReference>
<dbReference type="PROSITE" id="PS00108">
    <property type="entry name" value="PROTEIN_KINASE_ST"/>
    <property type="match status" value="1"/>
</dbReference>
<protein>
    <recommendedName>
        <fullName evidence="3">Protein kinase domain-containing protein</fullName>
    </recommendedName>
</protein>
<dbReference type="FunFam" id="1.10.510.10:FF:000320">
    <property type="entry name" value="Serine/threonine protein kinase"/>
    <property type="match status" value="1"/>
</dbReference>
<dbReference type="InterPro" id="IPR011009">
    <property type="entry name" value="Kinase-like_dom_sf"/>
</dbReference>
<organism evidence="4 5">
    <name type="scientific">Mortierella isabellina</name>
    <name type="common">Filamentous fungus</name>
    <name type="synonym">Umbelopsis isabellina</name>
    <dbReference type="NCBI Taxonomy" id="91625"/>
    <lineage>
        <taxon>Eukaryota</taxon>
        <taxon>Fungi</taxon>
        <taxon>Fungi incertae sedis</taxon>
        <taxon>Mucoromycota</taxon>
        <taxon>Mucoromycotina</taxon>
        <taxon>Umbelopsidomycetes</taxon>
        <taxon>Umbelopsidales</taxon>
        <taxon>Umbelopsidaceae</taxon>
        <taxon>Umbelopsis</taxon>
    </lineage>
</organism>
<dbReference type="GO" id="GO:0005524">
    <property type="term" value="F:ATP binding"/>
    <property type="evidence" value="ECO:0007669"/>
    <property type="project" value="UniProtKB-KW"/>
</dbReference>
<evidence type="ECO:0000256" key="1">
    <source>
        <dbReference type="ARBA" id="ARBA00022741"/>
    </source>
</evidence>
<dbReference type="Gene3D" id="1.10.510.10">
    <property type="entry name" value="Transferase(Phosphotransferase) domain 1"/>
    <property type="match status" value="1"/>
</dbReference>
<feature type="domain" description="Protein kinase" evidence="3">
    <location>
        <begin position="45"/>
        <end position="308"/>
    </location>
</feature>
<dbReference type="OrthoDB" id="10252171at2759"/>